<evidence type="ECO:0000313" key="2">
    <source>
        <dbReference type="Proteomes" id="UP000324832"/>
    </source>
</evidence>
<evidence type="ECO:0000313" key="1">
    <source>
        <dbReference type="EMBL" id="VVC86904.1"/>
    </source>
</evidence>
<name>A0A5E4PNI7_9NEOP</name>
<sequence>MPVFLRSTITGVLKLSECHQFRREENWKERVLRPCREKCDTRGEKRRHYRRNTTGLGEIYPNGGVLP</sequence>
<dbReference type="AlphaFoldDB" id="A0A5E4PNI7"/>
<dbReference type="Proteomes" id="UP000324832">
    <property type="component" value="Unassembled WGS sequence"/>
</dbReference>
<protein>
    <submittedName>
        <fullName evidence="1">Uncharacterized protein</fullName>
    </submittedName>
</protein>
<gene>
    <name evidence="1" type="ORF">LSINAPIS_LOCUS640</name>
</gene>
<accession>A0A5E4PNI7</accession>
<dbReference type="EMBL" id="FZQP02000038">
    <property type="protein sequence ID" value="VVC86904.1"/>
    <property type="molecule type" value="Genomic_DNA"/>
</dbReference>
<proteinExistence type="predicted"/>
<organism evidence="1 2">
    <name type="scientific">Leptidea sinapis</name>
    <dbReference type="NCBI Taxonomy" id="189913"/>
    <lineage>
        <taxon>Eukaryota</taxon>
        <taxon>Metazoa</taxon>
        <taxon>Ecdysozoa</taxon>
        <taxon>Arthropoda</taxon>
        <taxon>Hexapoda</taxon>
        <taxon>Insecta</taxon>
        <taxon>Pterygota</taxon>
        <taxon>Neoptera</taxon>
        <taxon>Endopterygota</taxon>
        <taxon>Lepidoptera</taxon>
        <taxon>Glossata</taxon>
        <taxon>Ditrysia</taxon>
        <taxon>Papilionoidea</taxon>
        <taxon>Pieridae</taxon>
        <taxon>Dismorphiinae</taxon>
        <taxon>Leptidea</taxon>
    </lineage>
</organism>
<reference evidence="1 2" key="1">
    <citation type="submission" date="2017-07" db="EMBL/GenBank/DDBJ databases">
        <authorList>
            <person name="Talla V."/>
            <person name="Backstrom N."/>
        </authorList>
    </citation>
    <scope>NUCLEOTIDE SEQUENCE [LARGE SCALE GENOMIC DNA]</scope>
</reference>
<keyword evidence="2" id="KW-1185">Reference proteome</keyword>